<dbReference type="Proteomes" id="UP000251571">
    <property type="component" value="Unassembled WGS sequence"/>
</dbReference>
<evidence type="ECO:0000313" key="3">
    <source>
        <dbReference type="Proteomes" id="UP000245839"/>
    </source>
</evidence>
<reference evidence="2 4" key="1">
    <citation type="submission" date="2016-10" db="EMBL/GenBank/DDBJ databases">
        <authorList>
            <person name="Cai Z."/>
        </authorList>
    </citation>
    <scope>NUCLEOTIDE SEQUENCE [LARGE SCALE GENOMIC DNA]</scope>
    <source>
        <strain evidence="2 4">DSM 25227</strain>
    </source>
</reference>
<protein>
    <submittedName>
        <fullName evidence="1">Uncharacterized protein DUF4112</fullName>
    </submittedName>
</protein>
<keyword evidence="3" id="KW-1185">Reference proteome</keyword>
<dbReference type="Pfam" id="PF13430">
    <property type="entry name" value="DUF4112"/>
    <property type="match status" value="1"/>
</dbReference>
<evidence type="ECO:0000313" key="1">
    <source>
        <dbReference type="EMBL" id="PWJ13255.1"/>
    </source>
</evidence>
<dbReference type="EMBL" id="UETC01000014">
    <property type="protein sequence ID" value="SSA50581.1"/>
    <property type="molecule type" value="Genomic_DNA"/>
</dbReference>
<evidence type="ECO:0000313" key="2">
    <source>
        <dbReference type="EMBL" id="SSA50581.1"/>
    </source>
</evidence>
<dbReference type="Proteomes" id="UP000245839">
    <property type="component" value="Unassembled WGS sequence"/>
</dbReference>
<dbReference type="EMBL" id="QGDJ01000014">
    <property type="protein sequence ID" value="PWJ13255.1"/>
    <property type="molecule type" value="Genomic_DNA"/>
</dbReference>
<dbReference type="RefSeq" id="WP_109565949.1">
    <property type="nucleotide sequence ID" value="NZ_QGDJ01000014.1"/>
</dbReference>
<accession>A0A2Y9B2A4</accession>
<dbReference type="OrthoDB" id="513552at2"/>
<organism evidence="2 4">
    <name type="scientific">Jannaschia seohaensis</name>
    <dbReference type="NCBI Taxonomy" id="475081"/>
    <lineage>
        <taxon>Bacteria</taxon>
        <taxon>Pseudomonadati</taxon>
        <taxon>Pseudomonadota</taxon>
        <taxon>Alphaproteobacteria</taxon>
        <taxon>Rhodobacterales</taxon>
        <taxon>Roseobacteraceae</taxon>
        <taxon>Jannaschia</taxon>
    </lineage>
</organism>
<reference evidence="1 3" key="2">
    <citation type="submission" date="2018-03" db="EMBL/GenBank/DDBJ databases">
        <title>Genomic Encyclopedia of Archaeal and Bacterial Type Strains, Phase II (KMG-II): from individual species to whole genera.</title>
        <authorList>
            <person name="Goeker M."/>
        </authorList>
    </citation>
    <scope>NUCLEOTIDE SEQUENCE [LARGE SCALE GENOMIC DNA]</scope>
    <source>
        <strain evidence="1 3">DSM 25227</strain>
    </source>
</reference>
<evidence type="ECO:0000313" key="4">
    <source>
        <dbReference type="Proteomes" id="UP000251571"/>
    </source>
</evidence>
<name>A0A2Y9B2A4_9RHOB</name>
<gene>
    <name evidence="1" type="ORF">BCF38_11417</name>
    <name evidence="2" type="ORF">SAMN05421539_11417</name>
</gene>
<dbReference type="PANTHER" id="PTHR35519:SF2">
    <property type="entry name" value="PH DOMAIN PROTEIN"/>
    <property type="match status" value="1"/>
</dbReference>
<proteinExistence type="predicted"/>
<sequence>MTQAEAVIPPSQEALARRLDRLDRLATSLDSRFGVPGIRFGLDVLLGLIPGIGDAAALGPAAYILLEAHRMGAPPRVTLRMAAHTALDWLVDSVPLLGDLLDIWLKSNQRNVALLREHFQIPPATEQRGPNSVS</sequence>
<dbReference type="AlphaFoldDB" id="A0A2Y9B2A4"/>
<dbReference type="InterPro" id="IPR025187">
    <property type="entry name" value="DUF4112"/>
</dbReference>
<dbReference type="PANTHER" id="PTHR35519">
    <property type="entry name" value="MEMBRANE PROTEINS"/>
    <property type="match status" value="1"/>
</dbReference>